<dbReference type="AlphaFoldDB" id="A0A1Y2CA01"/>
<evidence type="ECO:0000313" key="1">
    <source>
        <dbReference type="EMBL" id="ORY43684.1"/>
    </source>
</evidence>
<organism evidence="1 2">
    <name type="scientific">Rhizoclosmatium globosum</name>
    <dbReference type="NCBI Taxonomy" id="329046"/>
    <lineage>
        <taxon>Eukaryota</taxon>
        <taxon>Fungi</taxon>
        <taxon>Fungi incertae sedis</taxon>
        <taxon>Chytridiomycota</taxon>
        <taxon>Chytridiomycota incertae sedis</taxon>
        <taxon>Chytridiomycetes</taxon>
        <taxon>Chytridiales</taxon>
        <taxon>Chytriomycetaceae</taxon>
        <taxon>Rhizoclosmatium</taxon>
    </lineage>
</organism>
<dbReference type="Proteomes" id="UP000193642">
    <property type="component" value="Unassembled WGS sequence"/>
</dbReference>
<reference evidence="1 2" key="1">
    <citation type="submission" date="2016-07" db="EMBL/GenBank/DDBJ databases">
        <title>Pervasive Adenine N6-methylation of Active Genes in Fungi.</title>
        <authorList>
            <consortium name="DOE Joint Genome Institute"/>
            <person name="Mondo S.J."/>
            <person name="Dannebaum R.O."/>
            <person name="Kuo R.C."/>
            <person name="Labutti K."/>
            <person name="Haridas S."/>
            <person name="Kuo A."/>
            <person name="Salamov A."/>
            <person name="Ahrendt S.R."/>
            <person name="Lipzen A."/>
            <person name="Sullivan W."/>
            <person name="Andreopoulos W.B."/>
            <person name="Clum A."/>
            <person name="Lindquist E."/>
            <person name="Daum C."/>
            <person name="Ramamoorthy G.K."/>
            <person name="Gryganskyi A."/>
            <person name="Culley D."/>
            <person name="Magnuson J.K."/>
            <person name="James T.Y."/>
            <person name="O'Malley M.A."/>
            <person name="Stajich J.E."/>
            <person name="Spatafora J.W."/>
            <person name="Visel A."/>
            <person name="Grigoriev I.V."/>
        </authorList>
    </citation>
    <scope>NUCLEOTIDE SEQUENCE [LARGE SCALE GENOMIC DNA]</scope>
    <source>
        <strain evidence="1 2">JEL800</strain>
    </source>
</reference>
<name>A0A1Y2CA01_9FUNG</name>
<gene>
    <name evidence="1" type="ORF">BCR33DRAFT_246107</name>
</gene>
<keyword evidence="2" id="KW-1185">Reference proteome</keyword>
<proteinExistence type="predicted"/>
<sequence>MSCDVVICPLLPSHRQQVQQRLDANPRFLLDIYLKHKDFSYPLGNILKVVAAASDPLYKAGTYASKTFSAVGGVVGIQIAESKSIFCSELVSTVYRGAELPTFVKFNPDQVTPLELEVAEEFGGLVYYVKEAGVVLLHEGKMIPATTRLTRAHLLLASKLHNQTNGSKSTLEKVFLPFNPMENVQNSQESISGERKCS</sequence>
<accession>A0A1Y2CA01</accession>
<dbReference type="EMBL" id="MCGO01000024">
    <property type="protein sequence ID" value="ORY43684.1"/>
    <property type="molecule type" value="Genomic_DNA"/>
</dbReference>
<evidence type="ECO:0000313" key="2">
    <source>
        <dbReference type="Proteomes" id="UP000193642"/>
    </source>
</evidence>
<comment type="caution">
    <text evidence="1">The sequence shown here is derived from an EMBL/GenBank/DDBJ whole genome shotgun (WGS) entry which is preliminary data.</text>
</comment>
<protein>
    <submittedName>
        <fullName evidence="1">Uncharacterized protein</fullName>
    </submittedName>
</protein>
<dbReference type="OrthoDB" id="2142040at2759"/>